<comment type="caution">
    <text evidence="1">The sequence shown here is derived from an EMBL/GenBank/DDBJ whole genome shotgun (WGS) entry which is preliminary data.</text>
</comment>
<protein>
    <submittedName>
        <fullName evidence="1">Uncharacterized protein</fullName>
    </submittedName>
</protein>
<accession>A0A5B0NXB9</accession>
<organism evidence="1 2">
    <name type="scientific">Puccinia graminis f. sp. tritici</name>
    <dbReference type="NCBI Taxonomy" id="56615"/>
    <lineage>
        <taxon>Eukaryota</taxon>
        <taxon>Fungi</taxon>
        <taxon>Dikarya</taxon>
        <taxon>Basidiomycota</taxon>
        <taxon>Pucciniomycotina</taxon>
        <taxon>Pucciniomycetes</taxon>
        <taxon>Pucciniales</taxon>
        <taxon>Pucciniaceae</taxon>
        <taxon>Puccinia</taxon>
    </lineage>
</organism>
<sequence length="124" mass="14016">MSLDQTLSPKGTAKYALAAYRHSLRKFSHCHAKSSSKQPLSVCMIIWQDLRPRNIILVLIKIPMIQHKQLFTGRFFETKLPSLTVSGFELSVHLPVISCNAGIELGDWTNSKAGYEDERDSRLT</sequence>
<evidence type="ECO:0000313" key="1">
    <source>
        <dbReference type="EMBL" id="KAA1093613.1"/>
    </source>
</evidence>
<evidence type="ECO:0000313" key="2">
    <source>
        <dbReference type="Proteomes" id="UP000325313"/>
    </source>
</evidence>
<dbReference type="Proteomes" id="UP000325313">
    <property type="component" value="Unassembled WGS sequence"/>
</dbReference>
<gene>
    <name evidence="1" type="ORF">PGTUg99_008353</name>
</gene>
<dbReference type="EMBL" id="VDEP01000373">
    <property type="protein sequence ID" value="KAA1093613.1"/>
    <property type="molecule type" value="Genomic_DNA"/>
</dbReference>
<proteinExistence type="predicted"/>
<dbReference type="AlphaFoldDB" id="A0A5B0NXB9"/>
<name>A0A5B0NXB9_PUCGR</name>
<reference evidence="1 2" key="1">
    <citation type="submission" date="2019-05" db="EMBL/GenBank/DDBJ databases">
        <title>Emergence of the Ug99 lineage of the wheat stem rust pathogen through somatic hybridization.</title>
        <authorList>
            <person name="Li F."/>
            <person name="Upadhyaya N.M."/>
            <person name="Sperschneider J."/>
            <person name="Matny O."/>
            <person name="Nguyen-Phuc H."/>
            <person name="Mago R."/>
            <person name="Raley C."/>
            <person name="Miller M.E."/>
            <person name="Silverstein K.A.T."/>
            <person name="Henningsen E."/>
            <person name="Hirsch C.D."/>
            <person name="Visser B."/>
            <person name="Pretorius Z.A."/>
            <person name="Steffenson B.J."/>
            <person name="Schwessinger B."/>
            <person name="Dodds P.N."/>
            <person name="Figueroa M."/>
        </authorList>
    </citation>
    <scope>NUCLEOTIDE SEQUENCE [LARGE SCALE GENOMIC DNA]</scope>
    <source>
        <strain evidence="1 2">Ug99</strain>
    </source>
</reference>